<proteinExistence type="predicted"/>
<dbReference type="Proteomes" id="UP000245670">
    <property type="component" value="Unassembled WGS sequence"/>
</dbReference>
<dbReference type="InterPro" id="IPR052744">
    <property type="entry name" value="GPAT/DAPAT"/>
</dbReference>
<evidence type="ECO:0000259" key="2">
    <source>
        <dbReference type="SMART" id="SM00563"/>
    </source>
</evidence>
<dbReference type="CDD" id="cd07992">
    <property type="entry name" value="LPLAT_AAK14816-like"/>
    <property type="match status" value="1"/>
</dbReference>
<evidence type="ECO:0000256" key="1">
    <source>
        <dbReference type="SAM" id="Phobius"/>
    </source>
</evidence>
<feature type="transmembrane region" description="Helical" evidence="1">
    <location>
        <begin position="335"/>
        <end position="353"/>
    </location>
</feature>
<dbReference type="InterPro" id="IPR002123">
    <property type="entry name" value="Plipid/glycerol_acylTrfase"/>
</dbReference>
<keyword evidence="4" id="KW-1185">Reference proteome</keyword>
<keyword evidence="1" id="KW-0812">Transmembrane</keyword>
<dbReference type="AlphaFoldDB" id="A0A2U2JDE9"/>
<dbReference type="SMART" id="SM00563">
    <property type="entry name" value="PlsC"/>
    <property type="match status" value="1"/>
</dbReference>
<dbReference type="OrthoDB" id="9806008at2"/>
<dbReference type="SUPFAM" id="SSF69593">
    <property type="entry name" value="Glycerol-3-phosphate (1)-acyltransferase"/>
    <property type="match status" value="1"/>
</dbReference>
<keyword evidence="1" id="KW-0472">Membrane</keyword>
<evidence type="ECO:0000313" key="3">
    <source>
        <dbReference type="EMBL" id="PWG06344.1"/>
    </source>
</evidence>
<protein>
    <submittedName>
        <fullName evidence="3">Acyltransferase</fullName>
    </submittedName>
</protein>
<dbReference type="PANTHER" id="PTHR31605:SF0">
    <property type="entry name" value="GLYCEROL-3-PHOSPHATE O-ACYLTRANSFERASE 1"/>
    <property type="match status" value="1"/>
</dbReference>
<dbReference type="GO" id="GO:0016287">
    <property type="term" value="F:glycerone-phosphate O-acyltransferase activity"/>
    <property type="evidence" value="ECO:0007669"/>
    <property type="project" value="TreeGrafter"/>
</dbReference>
<comment type="caution">
    <text evidence="3">The sequence shown here is derived from an EMBL/GenBank/DDBJ whole genome shotgun (WGS) entry which is preliminary data.</text>
</comment>
<feature type="transmembrane region" description="Helical" evidence="1">
    <location>
        <begin position="280"/>
        <end position="298"/>
    </location>
</feature>
<dbReference type="PANTHER" id="PTHR31605">
    <property type="entry name" value="GLYCEROL-3-PHOSPHATE O-ACYLTRANSFERASE 1"/>
    <property type="match status" value="1"/>
</dbReference>
<sequence length="364" mass="42261">MKLKSLSLIQINNHIILKTIWYYFWKLFLKIGLHFYSKKIIVSGKEQIPKKGAVLFMVNHPNGLIDPLMVTTHLPRINHYLVRAAVFKKPLIKKFLGTLNLMPIYRIRDGASQLGKNQEIFENCFEIFKKGQTLMIFPEGSHNRKRTIRPLSKGFTRIVFGALDKYKDLKITIIPVGLTYQNASQYPAKVAINYGTPILVNDFYNPKKTNISVVQLKNEVSFQLKKLSVHIPDDESYKEVLAKLNKANVDFTQVESVNKMIVNQSFLELKPKTTHYLKPLFYLIIINSLLPYIIWKITSKKIDEIEFIDTFRFGLNAVTFPVFYIFQSLIIQSFWGWRIAGVYFFISLLLILIHSKFSVTNSEV</sequence>
<evidence type="ECO:0000313" key="4">
    <source>
        <dbReference type="Proteomes" id="UP000245670"/>
    </source>
</evidence>
<keyword evidence="3" id="KW-0012">Acyltransferase</keyword>
<dbReference type="GO" id="GO:0008654">
    <property type="term" value="P:phospholipid biosynthetic process"/>
    <property type="evidence" value="ECO:0007669"/>
    <property type="project" value="TreeGrafter"/>
</dbReference>
<feature type="transmembrane region" description="Helical" evidence="1">
    <location>
        <begin position="310"/>
        <end position="329"/>
    </location>
</feature>
<dbReference type="EMBL" id="QFFG01000001">
    <property type="protein sequence ID" value="PWG06344.1"/>
    <property type="molecule type" value="Genomic_DNA"/>
</dbReference>
<organism evidence="3 4">
    <name type="scientific">Polaribacter aquimarinus</name>
    <dbReference type="NCBI Taxonomy" id="2100726"/>
    <lineage>
        <taxon>Bacteria</taxon>
        <taxon>Pseudomonadati</taxon>
        <taxon>Bacteroidota</taxon>
        <taxon>Flavobacteriia</taxon>
        <taxon>Flavobacteriales</taxon>
        <taxon>Flavobacteriaceae</taxon>
    </lineage>
</organism>
<dbReference type="GO" id="GO:0004366">
    <property type="term" value="F:glycerol-3-phosphate O-acyltransferase activity"/>
    <property type="evidence" value="ECO:0007669"/>
    <property type="project" value="TreeGrafter"/>
</dbReference>
<accession>A0A2U2JDE9</accession>
<name>A0A2U2JDE9_9FLAO</name>
<keyword evidence="3" id="KW-0808">Transferase</keyword>
<feature type="domain" description="Phospholipid/glycerol acyltransferase" evidence="2">
    <location>
        <begin position="54"/>
        <end position="181"/>
    </location>
</feature>
<dbReference type="Pfam" id="PF01553">
    <property type="entry name" value="Acyltransferase"/>
    <property type="match status" value="1"/>
</dbReference>
<reference evidence="3 4" key="1">
    <citation type="submission" date="2018-05" db="EMBL/GenBank/DDBJ databases">
        <title>Polaribacter aquimarinus sp. nov., isolated from sediment in a sediment of sea.</title>
        <authorList>
            <person name="Lu D."/>
        </authorList>
    </citation>
    <scope>NUCLEOTIDE SEQUENCE [LARGE SCALE GENOMIC DNA]</scope>
    <source>
        <strain evidence="3 4">ZY113</strain>
    </source>
</reference>
<gene>
    <name evidence="3" type="ORF">DIS07_00500</name>
</gene>
<keyword evidence="1" id="KW-1133">Transmembrane helix</keyword>